<proteinExistence type="predicted"/>
<protein>
    <submittedName>
        <fullName evidence="2">Uncharacterized protein</fullName>
    </submittedName>
</protein>
<name>A0A9D1SAV4_9PROT</name>
<evidence type="ECO:0000313" key="2">
    <source>
        <dbReference type="EMBL" id="HIU53300.1"/>
    </source>
</evidence>
<feature type="transmembrane region" description="Helical" evidence="1">
    <location>
        <begin position="7"/>
        <end position="25"/>
    </location>
</feature>
<dbReference type="AlphaFoldDB" id="A0A9D1SAV4"/>
<keyword evidence="1" id="KW-0472">Membrane</keyword>
<organism evidence="2 3">
    <name type="scientific">Candidatus Scatocola faecipullorum</name>
    <dbReference type="NCBI Taxonomy" id="2840917"/>
    <lineage>
        <taxon>Bacteria</taxon>
        <taxon>Pseudomonadati</taxon>
        <taxon>Pseudomonadota</taxon>
        <taxon>Alphaproteobacteria</taxon>
        <taxon>Rhodospirillales</taxon>
        <taxon>Rhodospirillaceae</taxon>
        <taxon>Rhodospirillaceae incertae sedis</taxon>
        <taxon>Candidatus Scatocola</taxon>
    </lineage>
</organism>
<accession>A0A9D1SAV4</accession>
<keyword evidence="1" id="KW-0812">Transmembrane</keyword>
<sequence length="157" mass="18519">MKNLTKAQKILIVLSILWEIIALVISYQTQRVRGIVVEYLNLKDFILASLPVILLWSVIWIWGFNWLKKITNKKILENIKYLFSFLFVLSKSMLKAAWYFFIFICIVGGISYILKSAPPIVIKTNKNTSEQVYEQTTKPWKMNWEQSKKNNIINEEK</sequence>
<evidence type="ECO:0000313" key="3">
    <source>
        <dbReference type="Proteomes" id="UP000824107"/>
    </source>
</evidence>
<keyword evidence="1" id="KW-1133">Transmembrane helix</keyword>
<gene>
    <name evidence="2" type="ORF">IAD20_04380</name>
</gene>
<feature type="transmembrane region" description="Helical" evidence="1">
    <location>
        <begin position="96"/>
        <end position="114"/>
    </location>
</feature>
<dbReference type="Proteomes" id="UP000824107">
    <property type="component" value="Unassembled WGS sequence"/>
</dbReference>
<dbReference type="EMBL" id="DVNC01000028">
    <property type="protein sequence ID" value="HIU53300.1"/>
    <property type="molecule type" value="Genomic_DNA"/>
</dbReference>
<comment type="caution">
    <text evidence="2">The sequence shown here is derived from an EMBL/GenBank/DDBJ whole genome shotgun (WGS) entry which is preliminary data.</text>
</comment>
<reference evidence="2" key="1">
    <citation type="submission" date="2020-10" db="EMBL/GenBank/DDBJ databases">
        <authorList>
            <person name="Gilroy R."/>
        </authorList>
    </citation>
    <scope>NUCLEOTIDE SEQUENCE</scope>
    <source>
        <strain evidence="2">ChiW3-316</strain>
    </source>
</reference>
<reference evidence="2" key="2">
    <citation type="journal article" date="2021" name="PeerJ">
        <title>Extensive microbial diversity within the chicken gut microbiome revealed by metagenomics and culture.</title>
        <authorList>
            <person name="Gilroy R."/>
            <person name="Ravi A."/>
            <person name="Getino M."/>
            <person name="Pursley I."/>
            <person name="Horton D.L."/>
            <person name="Alikhan N.F."/>
            <person name="Baker D."/>
            <person name="Gharbi K."/>
            <person name="Hall N."/>
            <person name="Watson M."/>
            <person name="Adriaenssens E.M."/>
            <person name="Foster-Nyarko E."/>
            <person name="Jarju S."/>
            <person name="Secka A."/>
            <person name="Antonio M."/>
            <person name="Oren A."/>
            <person name="Chaudhuri R.R."/>
            <person name="La Ragione R."/>
            <person name="Hildebrand F."/>
            <person name="Pallen M.J."/>
        </authorList>
    </citation>
    <scope>NUCLEOTIDE SEQUENCE</scope>
    <source>
        <strain evidence="2">ChiW3-316</strain>
    </source>
</reference>
<evidence type="ECO:0000256" key="1">
    <source>
        <dbReference type="SAM" id="Phobius"/>
    </source>
</evidence>
<feature type="transmembrane region" description="Helical" evidence="1">
    <location>
        <begin position="45"/>
        <end position="63"/>
    </location>
</feature>